<name>A0A9W9PMY4_9EURO</name>
<dbReference type="CDD" id="cd00920">
    <property type="entry name" value="Cupredoxin"/>
    <property type="match status" value="1"/>
</dbReference>
<organism evidence="4 5">
    <name type="scientific">Penicillium chermesinum</name>
    <dbReference type="NCBI Taxonomy" id="63820"/>
    <lineage>
        <taxon>Eukaryota</taxon>
        <taxon>Fungi</taxon>
        <taxon>Dikarya</taxon>
        <taxon>Ascomycota</taxon>
        <taxon>Pezizomycotina</taxon>
        <taxon>Eurotiomycetes</taxon>
        <taxon>Eurotiomycetidae</taxon>
        <taxon>Eurotiales</taxon>
        <taxon>Aspergillaceae</taxon>
        <taxon>Penicillium</taxon>
    </lineage>
</organism>
<feature type="compositionally biased region" description="Low complexity" evidence="1">
    <location>
        <begin position="193"/>
        <end position="205"/>
    </location>
</feature>
<feature type="transmembrane region" description="Helical" evidence="2">
    <location>
        <begin position="211"/>
        <end position="233"/>
    </location>
</feature>
<dbReference type="PANTHER" id="PTHR34883">
    <property type="entry name" value="SERINE-RICH PROTEIN, PUTATIVE-RELATED-RELATED"/>
    <property type="match status" value="1"/>
</dbReference>
<keyword evidence="5" id="KW-1185">Reference proteome</keyword>
<keyword evidence="2" id="KW-0472">Membrane</keyword>
<gene>
    <name evidence="4" type="ORF">N7468_000250</name>
</gene>
<dbReference type="Proteomes" id="UP001150941">
    <property type="component" value="Unassembled WGS sequence"/>
</dbReference>
<dbReference type="GeneID" id="83196850"/>
<keyword evidence="2" id="KW-1133">Transmembrane helix</keyword>
<dbReference type="SUPFAM" id="SSF49503">
    <property type="entry name" value="Cupredoxins"/>
    <property type="match status" value="1"/>
</dbReference>
<evidence type="ECO:0000256" key="1">
    <source>
        <dbReference type="SAM" id="MobiDB-lite"/>
    </source>
</evidence>
<reference evidence="4" key="1">
    <citation type="submission" date="2022-11" db="EMBL/GenBank/DDBJ databases">
        <authorList>
            <person name="Petersen C."/>
        </authorList>
    </citation>
    <scope>NUCLEOTIDE SEQUENCE</scope>
    <source>
        <strain evidence="4">IBT 19713</strain>
    </source>
</reference>
<dbReference type="RefSeq" id="XP_058335578.1">
    <property type="nucleotide sequence ID" value="XM_058469547.1"/>
</dbReference>
<evidence type="ECO:0000256" key="3">
    <source>
        <dbReference type="SAM" id="SignalP"/>
    </source>
</evidence>
<evidence type="ECO:0008006" key="6">
    <source>
        <dbReference type="Google" id="ProtNLM"/>
    </source>
</evidence>
<dbReference type="PANTHER" id="PTHR34883:SF8">
    <property type="entry name" value="EXTRACELLULAR SERINE-RICH PROTEIN (AFU_ORTHOLOGUE AFUA_6G00670)"/>
    <property type="match status" value="1"/>
</dbReference>
<protein>
    <recommendedName>
        <fullName evidence="6">Extracellular serine-rich protein</fullName>
    </recommendedName>
</protein>
<feature type="region of interest" description="Disordered" evidence="1">
    <location>
        <begin position="244"/>
        <end position="347"/>
    </location>
</feature>
<dbReference type="Gene3D" id="2.60.40.420">
    <property type="entry name" value="Cupredoxins - blue copper proteins"/>
    <property type="match status" value="1"/>
</dbReference>
<keyword evidence="3" id="KW-0732">Signal</keyword>
<comment type="caution">
    <text evidence="4">The sequence shown here is derived from an EMBL/GenBank/DDBJ whole genome shotgun (WGS) entry which is preliminary data.</text>
</comment>
<dbReference type="InterPro" id="IPR052953">
    <property type="entry name" value="Ser-rich/MCO-related"/>
</dbReference>
<feature type="compositionally biased region" description="Polar residues" evidence="1">
    <location>
        <begin position="303"/>
        <end position="317"/>
    </location>
</feature>
<feature type="signal peptide" evidence="3">
    <location>
        <begin position="1"/>
        <end position="23"/>
    </location>
</feature>
<feature type="chain" id="PRO_5040985180" description="Extracellular serine-rich protein" evidence="3">
    <location>
        <begin position="24"/>
        <end position="347"/>
    </location>
</feature>
<dbReference type="EMBL" id="JAPQKS010000001">
    <property type="protein sequence ID" value="KAJ5248799.1"/>
    <property type="molecule type" value="Genomic_DNA"/>
</dbReference>
<evidence type="ECO:0000256" key="2">
    <source>
        <dbReference type="SAM" id="Phobius"/>
    </source>
</evidence>
<reference evidence="4" key="2">
    <citation type="journal article" date="2023" name="IMA Fungus">
        <title>Comparative genomic study of the Penicillium genus elucidates a diverse pangenome and 15 lateral gene transfer events.</title>
        <authorList>
            <person name="Petersen C."/>
            <person name="Sorensen T."/>
            <person name="Nielsen M.R."/>
            <person name="Sondergaard T.E."/>
            <person name="Sorensen J.L."/>
            <person name="Fitzpatrick D.A."/>
            <person name="Frisvad J.C."/>
            <person name="Nielsen K.L."/>
        </authorList>
    </citation>
    <scope>NUCLEOTIDE SEQUENCE</scope>
    <source>
        <strain evidence="4">IBT 19713</strain>
    </source>
</reference>
<dbReference type="CDD" id="cd12087">
    <property type="entry name" value="TM_EGFR-like"/>
    <property type="match status" value="1"/>
</dbReference>
<accession>A0A9W9PMY4</accession>
<dbReference type="InterPro" id="IPR008972">
    <property type="entry name" value="Cupredoxin"/>
</dbReference>
<evidence type="ECO:0000313" key="4">
    <source>
        <dbReference type="EMBL" id="KAJ5248799.1"/>
    </source>
</evidence>
<feature type="region of interest" description="Disordered" evidence="1">
    <location>
        <begin position="180"/>
        <end position="205"/>
    </location>
</feature>
<dbReference type="OrthoDB" id="2331100at2759"/>
<keyword evidence="2" id="KW-0812">Transmembrane</keyword>
<proteinExistence type="predicted"/>
<dbReference type="AlphaFoldDB" id="A0A9W9PMY4"/>
<evidence type="ECO:0000313" key="5">
    <source>
        <dbReference type="Proteomes" id="UP001150941"/>
    </source>
</evidence>
<feature type="compositionally biased region" description="Pro residues" evidence="1">
    <location>
        <begin position="337"/>
        <end position="347"/>
    </location>
</feature>
<feature type="compositionally biased region" description="Polar residues" evidence="1">
    <location>
        <begin position="256"/>
        <end position="266"/>
    </location>
</feature>
<sequence length="347" mass="37001">MRVACSALSLLAASLALLSMVNALPQDPAITARPKLLPRATSTAAVTHTVTVGAKISPHAFVPSNITANPGDTVLFEFYPTNHSVAKADYLAPCVPASSGEFWSGSFNDFDEDGNGQLIGDPPTWSLLVNDTEPTFFYCTAIGSCLQNGMVGVINQNSSQTFESQYKAALNYPVMTVPGQSFPAEGSDSEGDGTNTSTSPSSGHHGLSGGAIAGIVIAIVAFLAILGALFFVLGRNRVYQKWMTSQDNRTERTTDWAMSTAGSTNHWNRKSETEAASTALGSPPLETGQWGEFPQEQRFSEAPDTSMSAPRSQQQRLSGGYEGSISRNKTPTELPAYDPPAQYPDRY</sequence>